<dbReference type="GO" id="GO:0009486">
    <property type="term" value="F:cytochrome bo3 ubiquinol oxidase activity"/>
    <property type="evidence" value="ECO:0007669"/>
    <property type="project" value="InterPro"/>
</dbReference>
<dbReference type="InterPro" id="IPR008972">
    <property type="entry name" value="Cupredoxin"/>
</dbReference>
<proteinExistence type="inferred from homology"/>
<keyword evidence="10 14" id="KW-0560">Oxidoreductase</keyword>
<dbReference type="KEGG" id="spai:FPZ24_12030"/>
<evidence type="ECO:0000259" key="17">
    <source>
        <dbReference type="PROSITE" id="PS50999"/>
    </source>
</evidence>
<evidence type="ECO:0000256" key="15">
    <source>
        <dbReference type="SAM" id="Phobius"/>
    </source>
</evidence>
<accession>A0A5B8LJQ5</accession>
<keyword evidence="5 14" id="KW-0679">Respiratory chain</keyword>
<evidence type="ECO:0000256" key="5">
    <source>
        <dbReference type="ARBA" id="ARBA00022660"/>
    </source>
</evidence>
<protein>
    <recommendedName>
        <fullName evidence="14">Ubiquinol oxidase subunit 2</fullName>
    </recommendedName>
</protein>
<evidence type="ECO:0000313" key="19">
    <source>
        <dbReference type="Proteomes" id="UP000315673"/>
    </source>
</evidence>
<keyword evidence="3 14" id="KW-0813">Transport</keyword>
<comment type="similarity">
    <text evidence="2 14">Belongs to the cytochrome c oxidase subunit 2 family.</text>
</comment>
<dbReference type="GO" id="GO:0005886">
    <property type="term" value="C:plasma membrane"/>
    <property type="evidence" value="ECO:0007669"/>
    <property type="project" value="UniProtKB-SubCell"/>
</dbReference>
<sequence length="284" mass="30260">MIRLLSAVVLLGALSGCEPAILDSAGPVAASDRHIMLDAFAIMLAIVVPVIAATLAFAWWFRAGNSRAKYRPDWAYSGQLELLVWSVPTLAVIFLGGIAWIGSHAADPATPIGSDPPLRVEVVSLDWKWLFIYPDQGVASVNHLVVPAGRAVSLRLTSATVMNSFFVPQLGSQIYTMAGMTTRLNWRADRTGRYRGLSANYSGSGFPGMALAVDAVTPDQFARWIQGAKAGAQILDGAAYAGLLRPSRNVAPYTYRAVAPGLFDAIVRDAGTRTAQTAVDGRGN</sequence>
<evidence type="ECO:0000256" key="2">
    <source>
        <dbReference type="ARBA" id="ARBA00007866"/>
    </source>
</evidence>
<dbReference type="PANTHER" id="PTHR22888">
    <property type="entry name" value="CYTOCHROME C OXIDASE, SUBUNIT II"/>
    <property type="match status" value="1"/>
</dbReference>
<dbReference type="Proteomes" id="UP000315673">
    <property type="component" value="Chromosome"/>
</dbReference>
<dbReference type="Gene3D" id="2.60.40.420">
    <property type="entry name" value="Cupredoxins - blue copper proteins"/>
    <property type="match status" value="1"/>
</dbReference>
<organism evidence="18 19">
    <name type="scientific">Sphingomonas panacisoli</name>
    <dbReference type="NCBI Taxonomy" id="1813879"/>
    <lineage>
        <taxon>Bacteria</taxon>
        <taxon>Pseudomonadati</taxon>
        <taxon>Pseudomonadota</taxon>
        <taxon>Alphaproteobacteria</taxon>
        <taxon>Sphingomonadales</taxon>
        <taxon>Sphingomonadaceae</taxon>
        <taxon>Sphingomonas</taxon>
    </lineage>
</organism>
<evidence type="ECO:0000256" key="1">
    <source>
        <dbReference type="ARBA" id="ARBA00004651"/>
    </source>
</evidence>
<evidence type="ECO:0000256" key="14">
    <source>
        <dbReference type="PIRNR" id="PIRNR000292"/>
    </source>
</evidence>
<dbReference type="InterPro" id="IPR006333">
    <property type="entry name" value="Cyt_o_ubiquinol_oxidase_su2"/>
</dbReference>
<dbReference type="InterPro" id="IPR034227">
    <property type="entry name" value="CuRO_UO_II"/>
</dbReference>
<dbReference type="Pfam" id="PF06481">
    <property type="entry name" value="COX_ARM"/>
    <property type="match status" value="1"/>
</dbReference>
<keyword evidence="19" id="KW-1185">Reference proteome</keyword>
<evidence type="ECO:0000256" key="3">
    <source>
        <dbReference type="ARBA" id="ARBA00022448"/>
    </source>
</evidence>
<evidence type="ECO:0000256" key="12">
    <source>
        <dbReference type="ARBA" id="ARBA00023139"/>
    </source>
</evidence>
<dbReference type="SUPFAM" id="SSF81464">
    <property type="entry name" value="Cytochrome c oxidase subunit II-like, transmembrane region"/>
    <property type="match status" value="1"/>
</dbReference>
<keyword evidence="11 14" id="KW-0472">Membrane</keyword>
<dbReference type="GO" id="GO:0005507">
    <property type="term" value="F:copper ion binding"/>
    <property type="evidence" value="ECO:0007669"/>
    <property type="project" value="InterPro"/>
</dbReference>
<evidence type="ECO:0000256" key="9">
    <source>
        <dbReference type="ARBA" id="ARBA00022989"/>
    </source>
</evidence>
<keyword evidence="4 14" id="KW-1003">Cell membrane</keyword>
<feature type="transmembrane region" description="Helical" evidence="15">
    <location>
        <begin position="35"/>
        <end position="61"/>
    </location>
</feature>
<dbReference type="EMBL" id="CP042306">
    <property type="protein sequence ID" value="QDZ08119.1"/>
    <property type="molecule type" value="Genomic_DNA"/>
</dbReference>
<dbReference type="InterPro" id="IPR045187">
    <property type="entry name" value="CcO_II"/>
</dbReference>
<keyword evidence="13" id="KW-0449">Lipoprotein</keyword>
<dbReference type="PIRSF" id="PIRSF000292">
    <property type="entry name" value="Ubi_od_II"/>
    <property type="match status" value="1"/>
</dbReference>
<dbReference type="InterPro" id="IPR002429">
    <property type="entry name" value="CcO_II-like_C"/>
</dbReference>
<dbReference type="OrthoDB" id="9783445at2"/>
<evidence type="ECO:0000256" key="4">
    <source>
        <dbReference type="ARBA" id="ARBA00022475"/>
    </source>
</evidence>
<name>A0A5B8LJQ5_9SPHN</name>
<evidence type="ECO:0000313" key="18">
    <source>
        <dbReference type="EMBL" id="QDZ08119.1"/>
    </source>
</evidence>
<dbReference type="GO" id="GO:0004129">
    <property type="term" value="F:cytochrome-c oxidase activity"/>
    <property type="evidence" value="ECO:0007669"/>
    <property type="project" value="UniProtKB-UniRule"/>
</dbReference>
<feature type="domain" description="Cytochrome oxidase subunit II transmembrane region profile" evidence="17">
    <location>
        <begin position="13"/>
        <end position="110"/>
    </location>
</feature>
<dbReference type="InterPro" id="IPR010514">
    <property type="entry name" value="COX_ARM"/>
</dbReference>
<evidence type="ECO:0000259" key="16">
    <source>
        <dbReference type="PROSITE" id="PS50857"/>
    </source>
</evidence>
<keyword evidence="7" id="KW-0732">Signal</keyword>
<evidence type="ECO:0000256" key="11">
    <source>
        <dbReference type="ARBA" id="ARBA00023136"/>
    </source>
</evidence>
<keyword evidence="12" id="KW-0564">Palmitate</keyword>
<keyword evidence="8 14" id="KW-0249">Electron transport</keyword>
<reference evidence="18 19" key="1">
    <citation type="submission" date="2019-07" db="EMBL/GenBank/DDBJ databases">
        <title>Full genome sequence of Sphingomonas sp. 4R-6-7(HKS19).</title>
        <authorList>
            <person name="Im W.-T."/>
        </authorList>
    </citation>
    <scope>NUCLEOTIDE SEQUENCE [LARGE SCALE GENOMIC DNA]</scope>
    <source>
        <strain evidence="18 19">HKS19</strain>
    </source>
</reference>
<dbReference type="CDD" id="cd04212">
    <property type="entry name" value="CuRO_UO_II"/>
    <property type="match status" value="1"/>
</dbReference>
<evidence type="ECO:0000256" key="6">
    <source>
        <dbReference type="ARBA" id="ARBA00022692"/>
    </source>
</evidence>
<keyword evidence="6 15" id="KW-0812">Transmembrane</keyword>
<dbReference type="InterPro" id="IPR011759">
    <property type="entry name" value="Cyt_c_oxidase_su2_TM_dom"/>
</dbReference>
<dbReference type="AlphaFoldDB" id="A0A5B8LJQ5"/>
<dbReference type="InterPro" id="IPR036257">
    <property type="entry name" value="Cyt_c_oxidase_su2_TM_sf"/>
</dbReference>
<dbReference type="SUPFAM" id="SSF49503">
    <property type="entry name" value="Cupredoxins"/>
    <property type="match status" value="1"/>
</dbReference>
<evidence type="ECO:0000256" key="13">
    <source>
        <dbReference type="ARBA" id="ARBA00023288"/>
    </source>
</evidence>
<evidence type="ECO:0000256" key="7">
    <source>
        <dbReference type="ARBA" id="ARBA00022729"/>
    </source>
</evidence>
<evidence type="ECO:0000256" key="8">
    <source>
        <dbReference type="ARBA" id="ARBA00022982"/>
    </source>
</evidence>
<gene>
    <name evidence="18" type="primary">cyoA</name>
    <name evidence="18" type="ORF">FPZ24_12030</name>
</gene>
<keyword evidence="9 15" id="KW-1133">Transmembrane helix</keyword>
<dbReference type="Gene3D" id="1.10.287.90">
    <property type="match status" value="1"/>
</dbReference>
<dbReference type="PANTHER" id="PTHR22888:SF18">
    <property type="entry name" value="CYTOCHROME BO(3) UBIQUINOL OXIDASE SUBUNIT 2"/>
    <property type="match status" value="1"/>
</dbReference>
<dbReference type="PROSITE" id="PS50857">
    <property type="entry name" value="COX2_CUA"/>
    <property type="match status" value="1"/>
</dbReference>
<evidence type="ECO:0000256" key="10">
    <source>
        <dbReference type="ARBA" id="ARBA00023002"/>
    </source>
</evidence>
<comment type="subcellular location">
    <subcellularLocation>
        <location evidence="1">Cell membrane</location>
        <topology evidence="1">Multi-pass membrane protein</topology>
    </subcellularLocation>
</comment>
<dbReference type="Pfam" id="PF00116">
    <property type="entry name" value="COX2"/>
    <property type="match status" value="1"/>
</dbReference>
<dbReference type="GO" id="GO:0042773">
    <property type="term" value="P:ATP synthesis coupled electron transport"/>
    <property type="evidence" value="ECO:0007669"/>
    <property type="project" value="TreeGrafter"/>
</dbReference>
<feature type="transmembrane region" description="Helical" evidence="15">
    <location>
        <begin position="82"/>
        <end position="102"/>
    </location>
</feature>
<dbReference type="PROSITE" id="PS51257">
    <property type="entry name" value="PROKAR_LIPOPROTEIN"/>
    <property type="match status" value="1"/>
</dbReference>
<dbReference type="NCBIfam" id="TIGR01433">
    <property type="entry name" value="CyoA"/>
    <property type="match status" value="1"/>
</dbReference>
<dbReference type="PROSITE" id="PS50999">
    <property type="entry name" value="COX2_TM"/>
    <property type="match status" value="1"/>
</dbReference>
<dbReference type="GO" id="GO:0016682">
    <property type="term" value="F:oxidoreductase activity, acting on diphenols and related substances as donors, oxygen as acceptor"/>
    <property type="evidence" value="ECO:0007669"/>
    <property type="project" value="InterPro"/>
</dbReference>
<feature type="domain" description="Cytochrome oxidase subunit II copper A binding" evidence="16">
    <location>
        <begin position="115"/>
        <end position="227"/>
    </location>
</feature>